<dbReference type="OrthoDB" id="5305418at2759"/>
<protein>
    <submittedName>
        <fullName evidence="1">Uncharacterized protein</fullName>
    </submittedName>
</protein>
<dbReference type="EMBL" id="HF936182">
    <property type="protein sequence ID" value="CCX33769.1"/>
    <property type="molecule type" value="Genomic_DNA"/>
</dbReference>
<keyword evidence="2" id="KW-1185">Reference proteome</keyword>
<evidence type="ECO:0000313" key="1">
    <source>
        <dbReference type="EMBL" id="CCX33769.1"/>
    </source>
</evidence>
<organism evidence="1 2">
    <name type="scientific">Pyronema omphalodes (strain CBS 100304)</name>
    <name type="common">Pyronema confluens</name>
    <dbReference type="NCBI Taxonomy" id="1076935"/>
    <lineage>
        <taxon>Eukaryota</taxon>
        <taxon>Fungi</taxon>
        <taxon>Dikarya</taxon>
        <taxon>Ascomycota</taxon>
        <taxon>Pezizomycotina</taxon>
        <taxon>Pezizomycetes</taxon>
        <taxon>Pezizales</taxon>
        <taxon>Pyronemataceae</taxon>
        <taxon>Pyronema</taxon>
    </lineage>
</organism>
<sequence length="87" mass="9639">MELGIPFRVTLETQKGLTVMYTALTECEESPELVVGMVVAPEGMMPDARVASRRVEACAAKVSKVMLEEREPVVSAITLFKYDYRGL</sequence>
<dbReference type="Proteomes" id="UP000018144">
    <property type="component" value="Unassembled WGS sequence"/>
</dbReference>
<gene>
    <name evidence="1" type="ORF">PCON_01807</name>
</gene>
<dbReference type="AlphaFoldDB" id="U4LQC4"/>
<accession>U4LQC4</accession>
<proteinExistence type="predicted"/>
<evidence type="ECO:0000313" key="2">
    <source>
        <dbReference type="Proteomes" id="UP000018144"/>
    </source>
</evidence>
<reference evidence="1 2" key="1">
    <citation type="journal article" date="2013" name="PLoS Genet.">
        <title>The genome and development-dependent transcriptomes of Pyronema confluens: a window into fungal evolution.</title>
        <authorList>
            <person name="Traeger S."/>
            <person name="Altegoer F."/>
            <person name="Freitag M."/>
            <person name="Gabaldon T."/>
            <person name="Kempken F."/>
            <person name="Kumar A."/>
            <person name="Marcet-Houben M."/>
            <person name="Poggeler S."/>
            <person name="Stajich J.E."/>
            <person name="Nowrousian M."/>
        </authorList>
    </citation>
    <scope>NUCLEOTIDE SEQUENCE [LARGE SCALE GENOMIC DNA]</scope>
    <source>
        <strain evidence="2">CBS 100304</strain>
        <tissue evidence="1">Vegetative mycelium</tissue>
    </source>
</reference>
<name>U4LQC4_PYROM</name>